<dbReference type="AlphaFoldDB" id="A0A8B8KXS4"/>
<dbReference type="InterPro" id="IPR053781">
    <property type="entry name" value="F-box_AtFBL13-like"/>
</dbReference>
<dbReference type="RefSeq" id="XP_027348158.1">
    <property type="nucleotide sequence ID" value="XM_027492357.1"/>
</dbReference>
<dbReference type="InterPro" id="IPR036047">
    <property type="entry name" value="F-box-like_dom_sf"/>
</dbReference>
<dbReference type="SUPFAM" id="SSF81383">
    <property type="entry name" value="F-box domain"/>
    <property type="match status" value="1"/>
</dbReference>
<dbReference type="CDD" id="cd22160">
    <property type="entry name" value="F-box_AtFBL13-like"/>
    <property type="match status" value="1"/>
</dbReference>
<gene>
    <name evidence="3" type="primary">LOC113859636</name>
</gene>
<protein>
    <submittedName>
        <fullName evidence="3">FBD-associated F-box protein At5g22720</fullName>
    </submittedName>
</protein>
<dbReference type="InterPro" id="IPR055357">
    <property type="entry name" value="LRR_At1g61320_AtMIF1"/>
</dbReference>
<name>A0A8B8KXS4_ABRPR</name>
<dbReference type="GeneID" id="113859636"/>
<dbReference type="InterPro" id="IPR053772">
    <property type="entry name" value="At1g61320/At1g61330-like"/>
</dbReference>
<dbReference type="SUPFAM" id="SSF52047">
    <property type="entry name" value="RNI-like"/>
    <property type="match status" value="1"/>
</dbReference>
<dbReference type="PANTHER" id="PTHR34145">
    <property type="entry name" value="OS02G0105600 PROTEIN"/>
    <property type="match status" value="1"/>
</dbReference>
<dbReference type="InterPro" id="IPR032675">
    <property type="entry name" value="LRR_dom_sf"/>
</dbReference>
<dbReference type="Gene3D" id="3.80.10.10">
    <property type="entry name" value="Ribonuclease Inhibitor"/>
    <property type="match status" value="1"/>
</dbReference>
<dbReference type="PROSITE" id="PS50181">
    <property type="entry name" value="FBOX"/>
    <property type="match status" value="1"/>
</dbReference>
<organism evidence="2 3">
    <name type="scientific">Abrus precatorius</name>
    <name type="common">Indian licorice</name>
    <name type="synonym">Glycine abrus</name>
    <dbReference type="NCBI Taxonomy" id="3816"/>
    <lineage>
        <taxon>Eukaryota</taxon>
        <taxon>Viridiplantae</taxon>
        <taxon>Streptophyta</taxon>
        <taxon>Embryophyta</taxon>
        <taxon>Tracheophyta</taxon>
        <taxon>Spermatophyta</taxon>
        <taxon>Magnoliopsida</taxon>
        <taxon>eudicotyledons</taxon>
        <taxon>Gunneridae</taxon>
        <taxon>Pentapetalae</taxon>
        <taxon>rosids</taxon>
        <taxon>fabids</taxon>
        <taxon>Fabales</taxon>
        <taxon>Fabaceae</taxon>
        <taxon>Papilionoideae</taxon>
        <taxon>50 kb inversion clade</taxon>
        <taxon>NPAAA clade</taxon>
        <taxon>indigoferoid/millettioid clade</taxon>
        <taxon>Abreae</taxon>
        <taxon>Abrus</taxon>
    </lineage>
</organism>
<evidence type="ECO:0000313" key="3">
    <source>
        <dbReference type="RefSeq" id="XP_027348158.1"/>
    </source>
</evidence>
<reference evidence="2" key="1">
    <citation type="journal article" date="2019" name="Toxins">
        <title>Detection of Abrin-Like and Prepropulchellin-Like Toxin Genes and Transcripts Using Whole Genome Sequencing and Full-Length Transcript Sequencing of Abrus precatorius.</title>
        <authorList>
            <person name="Hovde B.T."/>
            <person name="Daligault H.E."/>
            <person name="Hanschen E.R."/>
            <person name="Kunde Y.A."/>
            <person name="Johnson M.B."/>
            <person name="Starkenburg S.R."/>
            <person name="Johnson S.L."/>
        </authorList>
    </citation>
    <scope>NUCLEOTIDE SEQUENCE [LARGE SCALE GENOMIC DNA]</scope>
</reference>
<dbReference type="PANTHER" id="PTHR34145:SF28">
    <property type="entry name" value="F-BOX DOMAIN-CONTAINING PROTEIN"/>
    <property type="match status" value="1"/>
</dbReference>
<dbReference type="Pfam" id="PF23622">
    <property type="entry name" value="LRR_At1g61320_AtMIF1"/>
    <property type="match status" value="1"/>
</dbReference>
<dbReference type="OrthoDB" id="594804at2759"/>
<dbReference type="KEGG" id="aprc:113859636"/>
<accession>A0A8B8KXS4</accession>
<dbReference type="Gene3D" id="1.20.1280.50">
    <property type="match status" value="1"/>
</dbReference>
<feature type="domain" description="F-box" evidence="1">
    <location>
        <begin position="17"/>
        <end position="71"/>
    </location>
</feature>
<reference evidence="3" key="2">
    <citation type="submission" date="2025-08" db="UniProtKB">
        <authorList>
            <consortium name="RefSeq"/>
        </authorList>
    </citation>
    <scope>IDENTIFICATION</scope>
    <source>
        <tissue evidence="3">Young leaves</tissue>
    </source>
</reference>
<evidence type="ECO:0000259" key="1">
    <source>
        <dbReference type="PROSITE" id="PS50181"/>
    </source>
</evidence>
<keyword evidence="2" id="KW-1185">Reference proteome</keyword>
<dbReference type="Pfam" id="PF00646">
    <property type="entry name" value="F-box"/>
    <property type="match status" value="1"/>
</dbReference>
<sequence length="471" mass="54231">MKNQHRNKQRVFESNQQDYISKLPNSILCNILSFLKVKEAVKTSVLSSKWRHTYANPTNLVLDADNMLKGEYTDPNIFLRNVNQYLSRVKNVQKIDKLKVCSTFSHNNGYTDLDEWIRFATKRNVEEVDLCLLEENQPIGTSNYGTLYVFPCDIVGNEGASASGKSFLKCLRLAHCVLAPHKYHNSGFSKLTTLELLKVDLKAEVHVHILLSSCNNLEWLAFSKCYKFECLKIEHQKLKYLNVNLCAQLKALVIHSTSLETLEYKGCRIKFEFVAPRLKTFFSRVSDSTACHREVWPFFSLSVDLPQMESLMLECSCQMGEVMTNRLPTFPSLRHLEVIKVAVKRQDLRWVAKILNACPMLGRLELHLRTYVCIDEELREINFPPRCLHNHLKEVTITGVRGHSSEIAIAIYLLNNAIALEKMTVDPRGRNYLGNGKWYHSEAENWSTEVRQKIHKHLEQQASSAVELLIK</sequence>
<proteinExistence type="predicted"/>
<dbReference type="InterPro" id="IPR001810">
    <property type="entry name" value="F-box_dom"/>
</dbReference>
<dbReference type="Proteomes" id="UP000694853">
    <property type="component" value="Unplaced"/>
</dbReference>
<evidence type="ECO:0000313" key="2">
    <source>
        <dbReference type="Proteomes" id="UP000694853"/>
    </source>
</evidence>